<proteinExistence type="predicted"/>
<keyword evidence="4" id="KW-1133">Transmembrane helix</keyword>
<feature type="short sequence motif" description="GXSXG" evidence="2">
    <location>
        <begin position="56"/>
        <end position="60"/>
    </location>
</feature>
<keyword evidence="4" id="KW-0812">Transmembrane</keyword>
<feature type="domain" description="PNPLA" evidence="5">
    <location>
        <begin position="22"/>
        <end position="198"/>
    </location>
</feature>
<dbReference type="Pfam" id="PF01734">
    <property type="entry name" value="Patatin"/>
    <property type="match status" value="1"/>
</dbReference>
<dbReference type="GO" id="GO:0016020">
    <property type="term" value="C:membrane"/>
    <property type="evidence" value="ECO:0007669"/>
    <property type="project" value="TreeGrafter"/>
</dbReference>
<keyword evidence="1 2" id="KW-0443">Lipid metabolism</keyword>
<comment type="caution">
    <text evidence="2">Lacks conserved residue(s) required for the propagation of feature annotation.</text>
</comment>
<feature type="short sequence motif" description="DGA/G" evidence="2">
    <location>
        <begin position="185"/>
        <end position="187"/>
    </location>
</feature>
<keyword evidence="2" id="KW-0378">Hydrolase</keyword>
<evidence type="ECO:0000259" key="5">
    <source>
        <dbReference type="PROSITE" id="PS51635"/>
    </source>
</evidence>
<keyword evidence="4" id="KW-0472">Membrane</keyword>
<dbReference type="InterPro" id="IPR033562">
    <property type="entry name" value="PLPL"/>
</dbReference>
<dbReference type="VEuPathDB" id="CryptoDB:Cvel_12191"/>
<feature type="active site" description="Nucleophile" evidence="2">
    <location>
        <position position="58"/>
    </location>
</feature>
<accession>A0A0G4I970</accession>
<feature type="region of interest" description="Disordered" evidence="3">
    <location>
        <begin position="472"/>
        <end position="500"/>
    </location>
</feature>
<keyword evidence="2" id="KW-0442">Lipid degradation</keyword>
<organism evidence="6">
    <name type="scientific">Chromera velia CCMP2878</name>
    <dbReference type="NCBI Taxonomy" id="1169474"/>
    <lineage>
        <taxon>Eukaryota</taxon>
        <taxon>Sar</taxon>
        <taxon>Alveolata</taxon>
        <taxon>Colpodellida</taxon>
        <taxon>Chromeraceae</taxon>
        <taxon>Chromera</taxon>
    </lineage>
</organism>
<dbReference type="GO" id="GO:0005811">
    <property type="term" value="C:lipid droplet"/>
    <property type="evidence" value="ECO:0007669"/>
    <property type="project" value="TreeGrafter"/>
</dbReference>
<dbReference type="SUPFAM" id="SSF52151">
    <property type="entry name" value="FabD/lysophospholipase-like"/>
    <property type="match status" value="1"/>
</dbReference>
<dbReference type="PROSITE" id="PS51635">
    <property type="entry name" value="PNPLA"/>
    <property type="match status" value="1"/>
</dbReference>
<feature type="transmembrane region" description="Helical" evidence="4">
    <location>
        <begin position="547"/>
        <end position="565"/>
    </location>
</feature>
<dbReference type="EMBL" id="CDMZ01005719">
    <property type="protein sequence ID" value="CEM53705.1"/>
    <property type="molecule type" value="Genomic_DNA"/>
</dbReference>
<dbReference type="InterPro" id="IPR002641">
    <property type="entry name" value="PNPLA_dom"/>
</dbReference>
<reference evidence="6" key="1">
    <citation type="submission" date="2014-11" db="EMBL/GenBank/DDBJ databases">
        <authorList>
            <person name="Otto D Thomas"/>
            <person name="Naeem Raeece"/>
        </authorList>
    </citation>
    <scope>NUCLEOTIDE SEQUENCE</scope>
</reference>
<dbReference type="GO" id="GO:0004806">
    <property type="term" value="F:triacylglycerol lipase activity"/>
    <property type="evidence" value="ECO:0007669"/>
    <property type="project" value="TreeGrafter"/>
</dbReference>
<sequence length="595" mass="64005">MSPSDVVPASPVHSGLPCPDAFWLDGCAWGCGYYGGLVDGFLDRWGEEIYQKRWGGASAGALFALAMVLGRSPEDLIIAYQKFARQGARYGVWGKMSIYHDAVLQSWLEGMTDEEVCARVNGRLFVGLTAFPCEHVLKSRFVDIQDLLDTLHGSFHIPWYCSHVAPIRRPAPGGEGGGAFTWYIDGGLSKNVDADLCGEAQVEGLTLNISPVLTGRVGFFDCMFPMGEERLAEVTAMARRDALNLERALLIVGRGGEPVVPLPAQLGPGCETDDVPFFSPPKWGLSLSLDFLGGKNKSTADSSCGGQQKHAGGGADSPLPRVMLGDNLLEEGSCGENRNRNSPASLHGGANLNFPFRLASSRCTSVVGSVAESLCELGGDAGALVGSSRVGGGGGDRLHGHGHGAIVNDPAGMHSKSLRLPLSLPDTETTPLPLSAVGMAKEASSRLARMRLESASSSSSFGRETDVISRLKHQHESYSTAEGSPSPIPEGSPHPGQLPRRTTSIFLTERKRFTRFIVFSKVFSGCRYATALLFWVNRTMEFLVDRYGSGLGVVGVLGFLFSLWFNKRKQTQKYKGQFVQRGGGERKSKGLLWIE</sequence>
<name>A0A0G4I970_9ALVE</name>
<dbReference type="GO" id="GO:0055088">
    <property type="term" value="P:lipid homeostasis"/>
    <property type="evidence" value="ECO:0007669"/>
    <property type="project" value="TreeGrafter"/>
</dbReference>
<dbReference type="InterPro" id="IPR016035">
    <property type="entry name" value="Acyl_Trfase/lysoPLipase"/>
</dbReference>
<gene>
    <name evidence="6" type="ORF">Cvel_12191</name>
</gene>
<evidence type="ECO:0000256" key="4">
    <source>
        <dbReference type="SAM" id="Phobius"/>
    </source>
</evidence>
<protein>
    <recommendedName>
        <fullName evidence="5">PNPLA domain-containing protein</fullName>
    </recommendedName>
</protein>
<dbReference type="GO" id="GO:0019433">
    <property type="term" value="P:triglyceride catabolic process"/>
    <property type="evidence" value="ECO:0007669"/>
    <property type="project" value="TreeGrafter"/>
</dbReference>
<feature type="active site" description="Proton acceptor" evidence="2">
    <location>
        <position position="185"/>
    </location>
</feature>
<evidence type="ECO:0000256" key="3">
    <source>
        <dbReference type="SAM" id="MobiDB-lite"/>
    </source>
</evidence>
<feature type="region of interest" description="Disordered" evidence="3">
    <location>
        <begin position="300"/>
        <end position="322"/>
    </location>
</feature>
<evidence type="ECO:0000256" key="1">
    <source>
        <dbReference type="ARBA" id="ARBA00023098"/>
    </source>
</evidence>
<evidence type="ECO:0000256" key="2">
    <source>
        <dbReference type="PROSITE-ProRule" id="PRU01161"/>
    </source>
</evidence>
<evidence type="ECO:0000313" key="6">
    <source>
        <dbReference type="EMBL" id="CEM53705.1"/>
    </source>
</evidence>
<dbReference type="PANTHER" id="PTHR12406">
    <property type="entry name" value="CALCIUM-INDEPENDENT PHOSPHOLIPASE A2 IPLA2 -RELATED"/>
    <property type="match status" value="1"/>
</dbReference>
<dbReference type="PANTHER" id="PTHR12406:SF7">
    <property type="entry name" value="PATATIN-LIKE PHOSPHOLIPASE DOMAIN-CONTAINING PROTEIN 4"/>
    <property type="match status" value="1"/>
</dbReference>
<dbReference type="GO" id="GO:0005737">
    <property type="term" value="C:cytoplasm"/>
    <property type="evidence" value="ECO:0007669"/>
    <property type="project" value="TreeGrafter"/>
</dbReference>
<dbReference type="AlphaFoldDB" id="A0A0G4I970"/>